<dbReference type="SMART" id="SM00421">
    <property type="entry name" value="HTH_LUXR"/>
    <property type="match status" value="1"/>
</dbReference>
<dbReference type="SUPFAM" id="SSF52172">
    <property type="entry name" value="CheY-like"/>
    <property type="match status" value="1"/>
</dbReference>
<dbReference type="PROSITE" id="PS50043">
    <property type="entry name" value="HTH_LUXR_2"/>
    <property type="match status" value="1"/>
</dbReference>
<dbReference type="PROSITE" id="PS00622">
    <property type="entry name" value="HTH_LUXR_1"/>
    <property type="match status" value="1"/>
</dbReference>
<dbReference type="PANTHER" id="PTHR43214:SF43">
    <property type="entry name" value="TWO-COMPONENT RESPONSE REGULATOR"/>
    <property type="match status" value="1"/>
</dbReference>
<dbReference type="GO" id="GO:0006355">
    <property type="term" value="P:regulation of DNA-templated transcription"/>
    <property type="evidence" value="ECO:0007669"/>
    <property type="project" value="InterPro"/>
</dbReference>
<comment type="function">
    <text evidence="6">May play the central regulatory role in sporulation. It may be an element of the effector pathway responsible for the activation of sporulation genes in response to nutritional stress. Spo0A may act in concert with spo0H (a sigma factor) to control the expression of some genes that are critical to the sporulation process.</text>
</comment>
<evidence type="ECO:0000256" key="4">
    <source>
        <dbReference type="ARBA" id="ARBA00023125"/>
    </source>
</evidence>
<dbReference type="Pfam" id="PF00072">
    <property type="entry name" value="Response_reg"/>
    <property type="match status" value="1"/>
</dbReference>
<keyword evidence="11" id="KW-1185">Reference proteome</keyword>
<dbReference type="SMART" id="SM00448">
    <property type="entry name" value="REC"/>
    <property type="match status" value="1"/>
</dbReference>
<dbReference type="InterPro" id="IPR000792">
    <property type="entry name" value="Tscrpt_reg_LuxR_C"/>
</dbReference>
<dbReference type="InterPro" id="IPR001789">
    <property type="entry name" value="Sig_transdc_resp-reg_receiver"/>
</dbReference>
<evidence type="ECO:0000256" key="3">
    <source>
        <dbReference type="ARBA" id="ARBA00023015"/>
    </source>
</evidence>
<dbReference type="GO" id="GO:0000160">
    <property type="term" value="P:phosphorelay signal transduction system"/>
    <property type="evidence" value="ECO:0007669"/>
    <property type="project" value="InterPro"/>
</dbReference>
<keyword evidence="5" id="KW-0804">Transcription</keyword>
<name>A0AAW7ZHC4_9FIRM</name>
<dbReference type="CDD" id="cd17535">
    <property type="entry name" value="REC_NarL-like"/>
    <property type="match status" value="1"/>
</dbReference>
<evidence type="ECO:0000256" key="1">
    <source>
        <dbReference type="ARBA" id="ARBA00018672"/>
    </source>
</evidence>
<dbReference type="EMBL" id="JARPTC010000022">
    <property type="protein sequence ID" value="MDO7788579.1"/>
    <property type="molecule type" value="Genomic_DNA"/>
</dbReference>
<accession>A0AAW7ZHC4</accession>
<keyword evidence="2 7" id="KW-0597">Phosphoprotein</keyword>
<feature type="domain" description="Response regulatory" evidence="9">
    <location>
        <begin position="5"/>
        <end position="121"/>
    </location>
</feature>
<reference evidence="10" key="2">
    <citation type="submission" date="2023-03" db="EMBL/GenBank/DDBJ databases">
        <authorList>
            <person name="Zhang Z."/>
        </authorList>
    </citation>
    <scope>NUCLEOTIDE SEQUENCE</scope>
    <source>
        <strain evidence="10">DSA</strain>
    </source>
</reference>
<dbReference type="PROSITE" id="PS50110">
    <property type="entry name" value="RESPONSE_REGULATORY"/>
    <property type="match status" value="1"/>
</dbReference>
<comment type="caution">
    <text evidence="10">The sequence shown here is derived from an EMBL/GenBank/DDBJ whole genome shotgun (WGS) entry which is preliminary data.</text>
</comment>
<gene>
    <name evidence="10" type="ORF">P6N53_15230</name>
</gene>
<evidence type="ECO:0000313" key="11">
    <source>
        <dbReference type="Proteomes" id="UP001172911"/>
    </source>
</evidence>
<dbReference type="InterPro" id="IPR058245">
    <property type="entry name" value="NreC/VraR/RcsB-like_REC"/>
</dbReference>
<evidence type="ECO:0000259" key="8">
    <source>
        <dbReference type="PROSITE" id="PS50043"/>
    </source>
</evidence>
<dbReference type="Pfam" id="PF00196">
    <property type="entry name" value="GerE"/>
    <property type="match status" value="1"/>
</dbReference>
<dbReference type="AlphaFoldDB" id="A0AAW7ZHC4"/>
<dbReference type="PRINTS" id="PR00038">
    <property type="entry name" value="HTHLUXR"/>
</dbReference>
<evidence type="ECO:0000256" key="5">
    <source>
        <dbReference type="ARBA" id="ARBA00023163"/>
    </source>
</evidence>
<dbReference type="SUPFAM" id="SSF46894">
    <property type="entry name" value="C-terminal effector domain of the bipartite response regulators"/>
    <property type="match status" value="1"/>
</dbReference>
<dbReference type="PANTHER" id="PTHR43214">
    <property type="entry name" value="TWO-COMPONENT RESPONSE REGULATOR"/>
    <property type="match status" value="1"/>
</dbReference>
<sequence>MNKISIMLADDHVVVRESIRKFLEDEDFFQVVGEAGDGESAINMAVKLKPKVVIMDIDMPVINGIEATRKIKKLCPECAVLILTAYDYEQYVYALPEVGASGYLLKDVSGRELVNATHAVCRGESVLHPAIAGKVLKRLGSIGKPEAENSDFLTGREKEVLILMAAGLKNKQIANKLFVSVRTVEAHMGNIYSKLGVNSRTEAILAAMKKGWISLNELNQASNSLNKNNIQ</sequence>
<proteinExistence type="predicted"/>
<dbReference type="InterPro" id="IPR039420">
    <property type="entry name" value="WalR-like"/>
</dbReference>
<evidence type="ECO:0000259" key="9">
    <source>
        <dbReference type="PROSITE" id="PS50110"/>
    </source>
</evidence>
<evidence type="ECO:0000313" key="10">
    <source>
        <dbReference type="EMBL" id="MDO7788579.1"/>
    </source>
</evidence>
<keyword evidence="3" id="KW-0805">Transcription regulation</keyword>
<dbReference type="Gene3D" id="3.40.50.2300">
    <property type="match status" value="1"/>
</dbReference>
<dbReference type="InterPro" id="IPR011006">
    <property type="entry name" value="CheY-like_superfamily"/>
</dbReference>
<evidence type="ECO:0000256" key="6">
    <source>
        <dbReference type="ARBA" id="ARBA00024867"/>
    </source>
</evidence>
<evidence type="ECO:0000256" key="7">
    <source>
        <dbReference type="PROSITE-ProRule" id="PRU00169"/>
    </source>
</evidence>
<feature type="domain" description="HTH luxR-type" evidence="8">
    <location>
        <begin position="146"/>
        <end position="211"/>
    </location>
</feature>
<dbReference type="GO" id="GO:0003677">
    <property type="term" value="F:DNA binding"/>
    <property type="evidence" value="ECO:0007669"/>
    <property type="project" value="UniProtKB-KW"/>
</dbReference>
<feature type="modified residue" description="4-aspartylphosphate" evidence="7">
    <location>
        <position position="56"/>
    </location>
</feature>
<protein>
    <recommendedName>
        <fullName evidence="1">Stage 0 sporulation protein A homolog</fullName>
    </recommendedName>
</protein>
<dbReference type="InterPro" id="IPR016032">
    <property type="entry name" value="Sig_transdc_resp-reg_C-effctor"/>
</dbReference>
<dbReference type="CDD" id="cd06170">
    <property type="entry name" value="LuxR_C_like"/>
    <property type="match status" value="1"/>
</dbReference>
<dbReference type="Proteomes" id="UP001172911">
    <property type="component" value="Unassembled WGS sequence"/>
</dbReference>
<dbReference type="RefSeq" id="WP_304544641.1">
    <property type="nucleotide sequence ID" value="NZ_JARPTC010000022.1"/>
</dbReference>
<organism evidence="10 11">
    <name type="scientific">Desulforamulus aquiferis</name>
    <dbReference type="NCBI Taxonomy" id="1397668"/>
    <lineage>
        <taxon>Bacteria</taxon>
        <taxon>Bacillati</taxon>
        <taxon>Bacillota</taxon>
        <taxon>Clostridia</taxon>
        <taxon>Eubacteriales</taxon>
        <taxon>Peptococcaceae</taxon>
        <taxon>Desulforamulus</taxon>
    </lineage>
</organism>
<evidence type="ECO:0000256" key="2">
    <source>
        <dbReference type="ARBA" id="ARBA00022553"/>
    </source>
</evidence>
<reference evidence="10" key="1">
    <citation type="journal article" date="2023" name="J. Hazard. Mater.">
        <title>Anaerobic biodegradation of pyrene and benzo[a]pyrene by a new sulfate-reducing Desulforamulus aquiferis strain DSA.</title>
        <authorList>
            <person name="Zhang Z."/>
            <person name="Sun J."/>
            <person name="Gong X."/>
            <person name="Wang C."/>
            <person name="Wang H."/>
        </authorList>
    </citation>
    <scope>NUCLEOTIDE SEQUENCE</scope>
    <source>
        <strain evidence="10">DSA</strain>
    </source>
</reference>
<keyword evidence="4" id="KW-0238">DNA-binding</keyword>